<name>N4UMX4_COLOR</name>
<dbReference type="eggNOG" id="ENOG502T5KM">
    <property type="taxonomic scope" value="Eukaryota"/>
</dbReference>
<accession>N4UMX4</accession>
<keyword evidence="2" id="KW-1185">Reference proteome</keyword>
<protein>
    <submittedName>
        <fullName evidence="1">Uncharacterized protein</fullName>
    </submittedName>
</protein>
<dbReference type="Proteomes" id="UP000014480">
    <property type="component" value="Unassembled WGS sequence"/>
</dbReference>
<dbReference type="EMBL" id="AMCV02000058">
    <property type="protein sequence ID" value="TDZ14121.1"/>
    <property type="molecule type" value="Genomic_DNA"/>
</dbReference>
<comment type="caution">
    <text evidence="1">The sequence shown here is derived from an EMBL/GenBank/DDBJ whole genome shotgun (WGS) entry which is preliminary data.</text>
</comment>
<dbReference type="AlphaFoldDB" id="N4UMX4"/>
<reference evidence="2" key="1">
    <citation type="journal article" date="2013" name="New Phytol.">
        <title>Comparative genomic and transcriptomic analyses reveal the hemibiotrophic stage shift of Colletotrichum fungi.</title>
        <authorList>
            <person name="Gan P."/>
            <person name="Ikeda K."/>
            <person name="Irieda H."/>
            <person name="Narusaka M."/>
            <person name="O'Connell R.J."/>
            <person name="Narusaka Y."/>
            <person name="Takano Y."/>
            <person name="Kubo Y."/>
            <person name="Shirasu K."/>
        </authorList>
    </citation>
    <scope>NUCLEOTIDE SEQUENCE [LARGE SCALE GENOMIC DNA]</scope>
    <source>
        <strain evidence="2">104-T / ATCC 96160 / CBS 514.97 / LARS 414 / MAFF 240422</strain>
    </source>
</reference>
<sequence length="233" mass="24186">MRFSSIFTLVSSITVTSAVPLSLLAPTTPAPGLTGGDGVLQLANINNQLLRLNANISGLDIGTIQSQAGSLNLFNFVRSTLGKILNPVVGGLSQTGSLHTTYDQAVAQLQALAAKNVNLSQAESAQAEAIIKSITEQYKLLFDNLQAKRPAFDAVSASGISWLVNVLLGLVGGQVPTGTPVGTINSGLGTTLQDVQRLVPVLLQRADPAVRSSLQTALEALGNLISARVTIYG</sequence>
<gene>
    <name evidence="1" type="ORF">Cob_v012956</name>
</gene>
<dbReference type="OrthoDB" id="4843921at2759"/>
<evidence type="ECO:0000313" key="1">
    <source>
        <dbReference type="EMBL" id="TDZ14121.1"/>
    </source>
</evidence>
<evidence type="ECO:0000313" key="2">
    <source>
        <dbReference type="Proteomes" id="UP000014480"/>
    </source>
</evidence>
<organism evidence="1 2">
    <name type="scientific">Colletotrichum orbiculare (strain 104-T / ATCC 96160 / CBS 514.97 / LARS 414 / MAFF 240422)</name>
    <name type="common">Cucumber anthracnose fungus</name>
    <name type="synonym">Colletotrichum lagenarium</name>
    <dbReference type="NCBI Taxonomy" id="1213857"/>
    <lineage>
        <taxon>Eukaryota</taxon>
        <taxon>Fungi</taxon>
        <taxon>Dikarya</taxon>
        <taxon>Ascomycota</taxon>
        <taxon>Pezizomycotina</taxon>
        <taxon>Sordariomycetes</taxon>
        <taxon>Hypocreomycetidae</taxon>
        <taxon>Glomerellales</taxon>
        <taxon>Glomerellaceae</taxon>
        <taxon>Colletotrichum</taxon>
        <taxon>Colletotrichum orbiculare species complex</taxon>
    </lineage>
</organism>
<proteinExistence type="predicted"/>
<reference evidence="2" key="2">
    <citation type="journal article" date="2019" name="Mol. Plant Microbe Interact.">
        <title>Genome sequence resources for four phytopathogenic fungi from the Colletotrichum orbiculare species complex.</title>
        <authorList>
            <person name="Gan P."/>
            <person name="Tsushima A."/>
            <person name="Narusaka M."/>
            <person name="Narusaka Y."/>
            <person name="Takano Y."/>
            <person name="Kubo Y."/>
            <person name="Shirasu K."/>
        </authorList>
    </citation>
    <scope>GENOME REANNOTATION</scope>
    <source>
        <strain evidence="2">104-T / ATCC 96160 / CBS 514.97 / LARS 414 / MAFF 240422</strain>
    </source>
</reference>
<dbReference type="HOGENOM" id="CLU_1189854_0_0_1"/>